<gene>
    <name evidence="2" type="ORF">SAMN02910418_02350</name>
</gene>
<name>A0A1H4DTW7_9ACTO</name>
<evidence type="ECO:0000313" key="2">
    <source>
        <dbReference type="EMBL" id="SEA76046.1"/>
    </source>
</evidence>
<dbReference type="EMBL" id="FNQV01000020">
    <property type="protein sequence ID" value="SEA76046.1"/>
    <property type="molecule type" value="Genomic_DNA"/>
</dbReference>
<protein>
    <submittedName>
        <fullName evidence="2">Uncharacterized protein</fullName>
    </submittedName>
</protein>
<feature type="region of interest" description="Disordered" evidence="1">
    <location>
        <begin position="1"/>
        <end position="22"/>
    </location>
</feature>
<dbReference type="RefSeq" id="WP_092566095.1">
    <property type="nucleotide sequence ID" value="NZ_FNQV01000020.1"/>
</dbReference>
<proteinExistence type="predicted"/>
<organism evidence="2 3">
    <name type="scientific">Bowdeniella nasicola</name>
    <dbReference type="NCBI Taxonomy" id="208480"/>
    <lineage>
        <taxon>Bacteria</taxon>
        <taxon>Bacillati</taxon>
        <taxon>Actinomycetota</taxon>
        <taxon>Actinomycetes</taxon>
        <taxon>Actinomycetales</taxon>
        <taxon>Actinomycetaceae</taxon>
        <taxon>Bowdeniella</taxon>
    </lineage>
</organism>
<accession>A0A1H4DTW7</accession>
<evidence type="ECO:0000256" key="1">
    <source>
        <dbReference type="SAM" id="MobiDB-lite"/>
    </source>
</evidence>
<evidence type="ECO:0000313" key="3">
    <source>
        <dbReference type="Proteomes" id="UP000199288"/>
    </source>
</evidence>
<feature type="compositionally biased region" description="Polar residues" evidence="1">
    <location>
        <begin position="13"/>
        <end position="22"/>
    </location>
</feature>
<dbReference type="OrthoDB" id="5119243at2"/>
<sequence length="105" mass="10907">MSSNQVVPLFGGHTTQQGQKITGSLVRQTKREVEQVAASTEIAAVREQGHAFLASQAMTNVATLVAQAEAQMKIAPAGAQFYEAIPPDTPSVRATASLGACDGIP</sequence>
<dbReference type="AlphaFoldDB" id="A0A1H4DTW7"/>
<dbReference type="Proteomes" id="UP000199288">
    <property type="component" value="Unassembled WGS sequence"/>
</dbReference>
<keyword evidence="3" id="KW-1185">Reference proteome</keyword>
<reference evidence="3" key="1">
    <citation type="submission" date="2016-10" db="EMBL/GenBank/DDBJ databases">
        <authorList>
            <person name="Varghese N."/>
            <person name="Submissions S."/>
        </authorList>
    </citation>
    <scope>NUCLEOTIDE SEQUENCE [LARGE SCALE GENOMIC DNA]</scope>
    <source>
        <strain evidence="3">KPR-1</strain>
    </source>
</reference>